<name>W7D7G5_9LIST</name>
<dbReference type="EMBL" id="AODM01000062">
    <property type="protein sequence ID" value="EUJ47988.1"/>
    <property type="molecule type" value="Genomic_DNA"/>
</dbReference>
<organism evidence="1 2">
    <name type="scientific">Listeria fleischmannii FSL S10-1203</name>
    <dbReference type="NCBI Taxonomy" id="1265822"/>
    <lineage>
        <taxon>Bacteria</taxon>
        <taxon>Bacillati</taxon>
        <taxon>Bacillota</taxon>
        <taxon>Bacilli</taxon>
        <taxon>Bacillales</taxon>
        <taxon>Listeriaceae</taxon>
        <taxon>Listeria</taxon>
    </lineage>
</organism>
<evidence type="ECO:0000313" key="1">
    <source>
        <dbReference type="EMBL" id="EUJ47988.1"/>
    </source>
</evidence>
<evidence type="ECO:0000313" key="2">
    <source>
        <dbReference type="Proteomes" id="UP000019241"/>
    </source>
</evidence>
<reference evidence="1 2" key="1">
    <citation type="submission" date="2012-12" db="EMBL/GenBank/DDBJ databases">
        <title>Novel taxa of Listeriaceae from agricultural environments in the United States.</title>
        <authorList>
            <person name="den Bakker H.C."/>
            <person name="Allred A."/>
            <person name="Warchocki S."/>
            <person name="Wright E.M."/>
            <person name="Burrell A."/>
            <person name="Nightingale K.K."/>
            <person name="Kephart D."/>
            <person name="Wiedmann M."/>
        </authorList>
    </citation>
    <scope>NUCLEOTIDE SEQUENCE [LARGE SCALE GENOMIC DNA]</scope>
    <source>
        <strain evidence="1 2">FSL S10-1203</strain>
    </source>
</reference>
<dbReference type="PATRIC" id="fig|1265822.4.peg.3604"/>
<proteinExistence type="predicted"/>
<dbReference type="RefSeq" id="WP_036064803.1">
    <property type="nucleotide sequence ID" value="NZ_AODM01000062.1"/>
</dbReference>
<dbReference type="AlphaFoldDB" id="W7D7G5"/>
<sequence>MNEENPFEGLKEVVKSDSDYYHEQITVNRIMSAIKAAATSGKYSVRVSADLLRDYGIEDKLRDAGFSTKFFSKEERIISWK</sequence>
<protein>
    <submittedName>
        <fullName evidence="1">Uncharacterized protein</fullName>
    </submittedName>
</protein>
<accession>W7D7G5</accession>
<dbReference type="Proteomes" id="UP000019241">
    <property type="component" value="Unassembled WGS sequence"/>
</dbReference>
<gene>
    <name evidence="1" type="ORF">MCOL2_17732</name>
</gene>
<comment type="caution">
    <text evidence="1">The sequence shown here is derived from an EMBL/GenBank/DDBJ whole genome shotgun (WGS) entry which is preliminary data.</text>
</comment>